<reference evidence="1" key="1">
    <citation type="submission" date="2021-06" db="EMBL/GenBank/DDBJ databases">
        <authorList>
            <person name="Kallberg Y."/>
            <person name="Tangrot J."/>
            <person name="Rosling A."/>
        </authorList>
    </citation>
    <scope>NUCLEOTIDE SEQUENCE</scope>
    <source>
        <strain evidence="1">MA461A</strain>
    </source>
</reference>
<dbReference type="Proteomes" id="UP000789920">
    <property type="component" value="Unassembled WGS sequence"/>
</dbReference>
<protein>
    <submittedName>
        <fullName evidence="1">16807_t:CDS:1</fullName>
    </submittedName>
</protein>
<feature type="non-terminal residue" evidence="1">
    <location>
        <position position="74"/>
    </location>
</feature>
<evidence type="ECO:0000313" key="2">
    <source>
        <dbReference type="Proteomes" id="UP000789920"/>
    </source>
</evidence>
<organism evidence="1 2">
    <name type="scientific">Racocetra persica</name>
    <dbReference type="NCBI Taxonomy" id="160502"/>
    <lineage>
        <taxon>Eukaryota</taxon>
        <taxon>Fungi</taxon>
        <taxon>Fungi incertae sedis</taxon>
        <taxon>Mucoromycota</taxon>
        <taxon>Glomeromycotina</taxon>
        <taxon>Glomeromycetes</taxon>
        <taxon>Diversisporales</taxon>
        <taxon>Gigasporaceae</taxon>
        <taxon>Racocetra</taxon>
    </lineage>
</organism>
<gene>
    <name evidence="1" type="ORF">RPERSI_LOCUS33512</name>
</gene>
<accession>A0ACA9SQH8</accession>
<proteinExistence type="predicted"/>
<sequence>LSENVHRTHRSGNNALYEALGVVQDENSVYFGWWPHREEEYKVWRQTNNEEELRRLRAEERRREGNNSNRNRMS</sequence>
<feature type="non-terminal residue" evidence="1">
    <location>
        <position position="1"/>
    </location>
</feature>
<evidence type="ECO:0000313" key="1">
    <source>
        <dbReference type="EMBL" id="CAG8845103.1"/>
    </source>
</evidence>
<comment type="caution">
    <text evidence="1">The sequence shown here is derived from an EMBL/GenBank/DDBJ whole genome shotgun (WGS) entry which is preliminary data.</text>
</comment>
<dbReference type="EMBL" id="CAJVQC010145291">
    <property type="protein sequence ID" value="CAG8845103.1"/>
    <property type="molecule type" value="Genomic_DNA"/>
</dbReference>
<name>A0ACA9SQH8_9GLOM</name>
<keyword evidence="2" id="KW-1185">Reference proteome</keyword>